<dbReference type="AlphaFoldDB" id="A0A0R3L3T9"/>
<dbReference type="Proteomes" id="UP000051913">
    <property type="component" value="Unassembled WGS sequence"/>
</dbReference>
<proteinExistence type="predicted"/>
<evidence type="ECO:0000313" key="2">
    <source>
        <dbReference type="Proteomes" id="UP000051913"/>
    </source>
</evidence>
<dbReference type="EMBL" id="LLXX01000060">
    <property type="protein sequence ID" value="KRR09792.1"/>
    <property type="molecule type" value="Genomic_DNA"/>
</dbReference>
<gene>
    <name evidence="1" type="ORF">CP49_23165</name>
</gene>
<protein>
    <submittedName>
        <fullName evidence="1">Uncharacterized protein</fullName>
    </submittedName>
</protein>
<keyword evidence="2" id="KW-1185">Reference proteome</keyword>
<name>A0A0R3L3T9_9BRAD</name>
<comment type="caution">
    <text evidence="1">The sequence shown here is derived from an EMBL/GenBank/DDBJ whole genome shotgun (WGS) entry which is preliminary data.</text>
</comment>
<reference evidence="1 2" key="1">
    <citation type="submission" date="2014-03" db="EMBL/GenBank/DDBJ databases">
        <title>Bradyrhizobium valentinum sp. nov., isolated from effective nodules of Lupinus mariae-josephae, a lupine endemic of basic-lime soils in Eastern Spain.</title>
        <authorList>
            <person name="Duran D."/>
            <person name="Rey L."/>
            <person name="Navarro A."/>
            <person name="Busquets A."/>
            <person name="Imperial J."/>
            <person name="Ruiz-Argueso T."/>
        </authorList>
    </citation>
    <scope>NUCLEOTIDE SEQUENCE [LARGE SCALE GENOMIC DNA]</scope>
    <source>
        <strain evidence="1 2">LmjM3</strain>
    </source>
</reference>
<sequence>MEAFEKAFYWMCNWESEIARSDSKRRTAEYDLLLETFPNLEDFDLVGTKHFVLHDDKPIWGLDEAVDRYKEISKFLVLDRFHDQFASRALLFGDQELEIFRKRMRAYRDRRLRDDLKIAMTCFDKRRDDQEDFYEDNEYQVTPLWQPHRAFSPEDQFGIFYKKLNEYGVYSFFAADDDKTYHSYYRSDASFSNQSVLMP</sequence>
<accession>A0A0R3L3T9</accession>
<organism evidence="1 2">
    <name type="scientific">Bradyrhizobium valentinum</name>
    <dbReference type="NCBI Taxonomy" id="1518501"/>
    <lineage>
        <taxon>Bacteria</taxon>
        <taxon>Pseudomonadati</taxon>
        <taxon>Pseudomonadota</taxon>
        <taxon>Alphaproteobacteria</taxon>
        <taxon>Hyphomicrobiales</taxon>
        <taxon>Nitrobacteraceae</taxon>
        <taxon>Bradyrhizobium</taxon>
    </lineage>
</organism>
<evidence type="ECO:0000313" key="1">
    <source>
        <dbReference type="EMBL" id="KRR09792.1"/>
    </source>
</evidence>